<evidence type="ECO:0000313" key="1">
    <source>
        <dbReference type="EMBL" id="GBG29022.1"/>
    </source>
</evidence>
<accession>A0A2R5GDJ5</accession>
<dbReference type="EMBL" id="BEYU01000052">
    <property type="protein sequence ID" value="GBG29022.1"/>
    <property type="molecule type" value="Genomic_DNA"/>
</dbReference>
<name>A0A2R5GDJ5_9STRA</name>
<evidence type="ECO:0000313" key="2">
    <source>
        <dbReference type="Proteomes" id="UP000241890"/>
    </source>
</evidence>
<dbReference type="Proteomes" id="UP000241890">
    <property type="component" value="Unassembled WGS sequence"/>
</dbReference>
<proteinExistence type="predicted"/>
<reference evidence="1 2" key="1">
    <citation type="submission" date="2017-12" db="EMBL/GenBank/DDBJ databases">
        <title>Sequencing, de novo assembly and annotation of complete genome of a new Thraustochytrid species, strain FCC1311.</title>
        <authorList>
            <person name="Sedici K."/>
            <person name="Godart F."/>
            <person name="Aiese Cigliano R."/>
            <person name="Sanseverino W."/>
            <person name="Barakat M."/>
            <person name="Ortet P."/>
            <person name="Marechal E."/>
            <person name="Cagnac O."/>
            <person name="Amato A."/>
        </authorList>
    </citation>
    <scope>NUCLEOTIDE SEQUENCE [LARGE SCALE GENOMIC DNA]</scope>
</reference>
<comment type="caution">
    <text evidence="1">The sequence shown here is derived from an EMBL/GenBank/DDBJ whole genome shotgun (WGS) entry which is preliminary data.</text>
</comment>
<gene>
    <name evidence="1" type="ORF">FCC1311_052442</name>
</gene>
<sequence length="324" mass="34848">MMTSTAKHPSLPAWAELPWPTAGDQLNDLSEIQEAAKTLSSGREVIQAHVALTRSACDIVTKGAGMDQKICVDAYALANLVTVAAGDFGAGRNVLDSLAKSSLVDKASIDDAKQRLDFLDGASVGIAENAPEPDSSFADEVKNNDELMALLDEDPERALQVARALVVRGDRESLSMALDALEQLKSISFAAAPNETPVNIISNAAATKVRQNIARSVYGIALGEFARILHKEEQAVASEGLYSSAIDELRQSVQNGLSHLRNAAAPALVHVAFNYASLLDEWEGRANEAKKIRTENCPPEVQPSTRWILADVKPWCTGIKYKDN</sequence>
<organism evidence="1 2">
    <name type="scientific">Hondaea fermentalgiana</name>
    <dbReference type="NCBI Taxonomy" id="2315210"/>
    <lineage>
        <taxon>Eukaryota</taxon>
        <taxon>Sar</taxon>
        <taxon>Stramenopiles</taxon>
        <taxon>Bigyra</taxon>
        <taxon>Labyrinthulomycetes</taxon>
        <taxon>Thraustochytrida</taxon>
        <taxon>Thraustochytriidae</taxon>
        <taxon>Hondaea</taxon>
    </lineage>
</organism>
<dbReference type="InParanoid" id="A0A2R5GDJ5"/>
<dbReference type="AlphaFoldDB" id="A0A2R5GDJ5"/>
<keyword evidence="2" id="KW-1185">Reference proteome</keyword>
<protein>
    <submittedName>
        <fullName evidence="1">Uncharacterized protein</fullName>
    </submittedName>
</protein>